<dbReference type="Pfam" id="PF00989">
    <property type="entry name" value="PAS"/>
    <property type="match status" value="2"/>
</dbReference>
<dbReference type="EMBL" id="JBHLZN010000006">
    <property type="protein sequence ID" value="MFB9887825.1"/>
    <property type="molecule type" value="Genomic_DNA"/>
</dbReference>
<dbReference type="InterPro" id="IPR029787">
    <property type="entry name" value="Nucleotide_cyclase"/>
</dbReference>
<comment type="caution">
    <text evidence="5">The sequence shown here is derived from an EMBL/GenBank/DDBJ whole genome shotgun (WGS) entry which is preliminary data.</text>
</comment>
<dbReference type="InterPro" id="IPR000014">
    <property type="entry name" value="PAS"/>
</dbReference>
<protein>
    <submittedName>
        <fullName evidence="5">ABC transporter substrate-binding protein</fullName>
    </submittedName>
</protein>
<dbReference type="InterPro" id="IPR000160">
    <property type="entry name" value="GGDEF_dom"/>
</dbReference>
<dbReference type="InterPro" id="IPR001610">
    <property type="entry name" value="PAC"/>
</dbReference>
<name>A0ABV5ZEX5_9GAMM</name>
<evidence type="ECO:0000259" key="2">
    <source>
        <dbReference type="PROSITE" id="PS50112"/>
    </source>
</evidence>
<dbReference type="SMART" id="SM00086">
    <property type="entry name" value="PAC"/>
    <property type="match status" value="2"/>
</dbReference>
<dbReference type="CDD" id="cd01949">
    <property type="entry name" value="GGDEF"/>
    <property type="match status" value="1"/>
</dbReference>
<evidence type="ECO:0000256" key="1">
    <source>
        <dbReference type="SAM" id="Phobius"/>
    </source>
</evidence>
<gene>
    <name evidence="5" type="ORF">ACFFLH_15525</name>
</gene>
<dbReference type="SUPFAM" id="SSF55785">
    <property type="entry name" value="PYP-like sensor domain (PAS domain)"/>
    <property type="match status" value="2"/>
</dbReference>
<dbReference type="InterPro" id="IPR000700">
    <property type="entry name" value="PAS-assoc_C"/>
</dbReference>
<evidence type="ECO:0000313" key="6">
    <source>
        <dbReference type="Proteomes" id="UP001589628"/>
    </source>
</evidence>
<feature type="domain" description="PAC" evidence="3">
    <location>
        <begin position="544"/>
        <end position="596"/>
    </location>
</feature>
<dbReference type="InterPro" id="IPR052155">
    <property type="entry name" value="Biofilm_reg_signaling"/>
</dbReference>
<feature type="domain" description="PAS" evidence="2">
    <location>
        <begin position="348"/>
        <end position="403"/>
    </location>
</feature>
<dbReference type="Pfam" id="PF09084">
    <property type="entry name" value="NMT1"/>
    <property type="match status" value="1"/>
</dbReference>
<dbReference type="Proteomes" id="UP001589628">
    <property type="component" value="Unassembled WGS sequence"/>
</dbReference>
<proteinExistence type="predicted"/>
<dbReference type="Pfam" id="PF00990">
    <property type="entry name" value="GGDEF"/>
    <property type="match status" value="1"/>
</dbReference>
<keyword evidence="1" id="KW-1133">Transmembrane helix</keyword>
<sequence length="766" mass="86955">MRWLWLWVIGLAVSTPLTWAETRVSLQLKWQHQFQFAGYYAALEKGYYQQAGLQVELRPAKPGMDVVDEVLSGRADFGVGNSDLLLWRQRGYPVVVLAAIMQHSPLALVVRDDFGIRNVHDLLGQRVMLEPNSAEILAYFRREQLDTSQFEWVPHSFSMDEIINAKVQAASVYITDEPFELSNLGVSHRIFSPAAAGIDFYGDNLFTREALLEQQADVVQAFRAASLKGWEYAMAHPQEVMSWLRQRYPSSHTDEHLLYEAQQMRHLVQPDIVPPGYMHVGRWRHIAQVYSEVGMLPADFELEGFLYDEGSPGPRWLYVTIFVVLLLASVIALVALYIFLLNRRLKESEQHYRLLAKHVFDVIWTVDMQGNFTYVSPSVERLRGYRPDEVIGRSLRDALCPDSARWAWKGFQYFQQTGMVERRNWELEQPCKDGSSVWTDVTINILRDELGRPEGLVGVTRDISDRRRVRDALVTRAAAIEAAAEAVVITDARGLIEHVNPAFVRMTGHTQESVIGKTLLKVGVLLRDQRLKSIIRVLRKQQQWRGETLVQSRWGGQADVSMTVAALHNDQDEVTHYVVVMHDITEPKRLEKELTRLAHYDSLTGLPNRAYFFKLGRQALAKPGARAGLIFMDLDGFKAVNDLHGHEAGDQLLQQIAAMLRERVSDSALVTRMGGDEFLLLLPHLESPLQLEQVAEAILQELRHPLRLSPAVVQVGASLGLCTYPQPAASLEAMIRLADQAMYGAKRAGKQQWHWAETVQQPTDES</sequence>
<dbReference type="InterPro" id="IPR035965">
    <property type="entry name" value="PAS-like_dom_sf"/>
</dbReference>
<accession>A0ABV5ZEX5</accession>
<dbReference type="Gene3D" id="3.30.70.270">
    <property type="match status" value="1"/>
</dbReference>
<dbReference type="PROSITE" id="PS50112">
    <property type="entry name" value="PAS"/>
    <property type="match status" value="2"/>
</dbReference>
<dbReference type="NCBIfam" id="TIGR00229">
    <property type="entry name" value="sensory_box"/>
    <property type="match status" value="2"/>
</dbReference>
<dbReference type="Gene3D" id="3.30.450.20">
    <property type="entry name" value="PAS domain"/>
    <property type="match status" value="2"/>
</dbReference>
<dbReference type="InterPro" id="IPR013767">
    <property type="entry name" value="PAS_fold"/>
</dbReference>
<keyword evidence="6" id="KW-1185">Reference proteome</keyword>
<dbReference type="NCBIfam" id="TIGR00254">
    <property type="entry name" value="GGDEF"/>
    <property type="match status" value="1"/>
</dbReference>
<keyword evidence="1" id="KW-0812">Transmembrane</keyword>
<dbReference type="Gene3D" id="3.40.190.10">
    <property type="entry name" value="Periplasmic binding protein-like II"/>
    <property type="match status" value="2"/>
</dbReference>
<dbReference type="PANTHER" id="PTHR44757:SF4">
    <property type="entry name" value="DIGUANYLATE CYCLASE DGCE-RELATED"/>
    <property type="match status" value="1"/>
</dbReference>
<dbReference type="InterPro" id="IPR043128">
    <property type="entry name" value="Rev_trsase/Diguanyl_cyclase"/>
</dbReference>
<keyword evidence="1" id="KW-0472">Membrane</keyword>
<evidence type="ECO:0000259" key="3">
    <source>
        <dbReference type="PROSITE" id="PS50113"/>
    </source>
</evidence>
<dbReference type="PANTHER" id="PTHR44757">
    <property type="entry name" value="DIGUANYLATE CYCLASE DGCP"/>
    <property type="match status" value="1"/>
</dbReference>
<dbReference type="SMART" id="SM00091">
    <property type="entry name" value="PAS"/>
    <property type="match status" value="2"/>
</dbReference>
<feature type="domain" description="PAC" evidence="3">
    <location>
        <begin position="423"/>
        <end position="475"/>
    </location>
</feature>
<evidence type="ECO:0000313" key="5">
    <source>
        <dbReference type="EMBL" id="MFB9887825.1"/>
    </source>
</evidence>
<dbReference type="PROSITE" id="PS50113">
    <property type="entry name" value="PAC"/>
    <property type="match status" value="2"/>
</dbReference>
<dbReference type="RefSeq" id="WP_051527585.1">
    <property type="nucleotide sequence ID" value="NZ_JBHLZN010000006.1"/>
</dbReference>
<dbReference type="InterPro" id="IPR015168">
    <property type="entry name" value="SsuA/THI5"/>
</dbReference>
<dbReference type="SUPFAM" id="SSF55073">
    <property type="entry name" value="Nucleotide cyclase"/>
    <property type="match status" value="1"/>
</dbReference>
<dbReference type="SMART" id="SM00267">
    <property type="entry name" value="GGDEF"/>
    <property type="match status" value="1"/>
</dbReference>
<feature type="domain" description="GGDEF" evidence="4">
    <location>
        <begin position="625"/>
        <end position="758"/>
    </location>
</feature>
<dbReference type="SUPFAM" id="SSF53850">
    <property type="entry name" value="Periplasmic binding protein-like II"/>
    <property type="match status" value="1"/>
</dbReference>
<dbReference type="PROSITE" id="PS50887">
    <property type="entry name" value="GGDEF"/>
    <property type="match status" value="1"/>
</dbReference>
<reference evidence="5 6" key="1">
    <citation type="submission" date="2024-09" db="EMBL/GenBank/DDBJ databases">
        <authorList>
            <person name="Sun Q."/>
            <person name="Mori K."/>
        </authorList>
    </citation>
    <scope>NUCLEOTIDE SEQUENCE [LARGE SCALE GENOMIC DNA]</scope>
    <source>
        <strain evidence="5 6">ATCC 51285</strain>
    </source>
</reference>
<feature type="transmembrane region" description="Helical" evidence="1">
    <location>
        <begin position="316"/>
        <end position="340"/>
    </location>
</feature>
<evidence type="ECO:0000259" key="4">
    <source>
        <dbReference type="PROSITE" id="PS50887"/>
    </source>
</evidence>
<dbReference type="CDD" id="cd00130">
    <property type="entry name" value="PAS"/>
    <property type="match status" value="2"/>
</dbReference>
<organism evidence="5 6">
    <name type="scientific">Balneatrix alpica</name>
    <dbReference type="NCBI Taxonomy" id="75684"/>
    <lineage>
        <taxon>Bacteria</taxon>
        <taxon>Pseudomonadati</taxon>
        <taxon>Pseudomonadota</taxon>
        <taxon>Gammaproteobacteria</taxon>
        <taxon>Oceanospirillales</taxon>
        <taxon>Balneatrichaceae</taxon>
        <taxon>Balneatrix</taxon>
    </lineage>
</organism>
<feature type="domain" description="PAS" evidence="2">
    <location>
        <begin position="479"/>
        <end position="520"/>
    </location>
</feature>